<name>W1NUU4_AMBTC</name>
<dbReference type="InterPro" id="IPR002885">
    <property type="entry name" value="PPR_rpt"/>
</dbReference>
<protein>
    <recommendedName>
        <fullName evidence="5">Pentacotripeptide-repeat region of PRORP domain-containing protein</fullName>
    </recommendedName>
</protein>
<dbReference type="Gene3D" id="1.25.40.10">
    <property type="entry name" value="Tetratricopeptide repeat domain"/>
    <property type="match status" value="1"/>
</dbReference>
<dbReference type="OMA" id="CTITHCS"/>
<reference evidence="4" key="1">
    <citation type="journal article" date="2013" name="Science">
        <title>The Amborella genome and the evolution of flowering plants.</title>
        <authorList>
            <consortium name="Amborella Genome Project"/>
        </authorList>
    </citation>
    <scope>NUCLEOTIDE SEQUENCE [LARGE SCALE GENOMIC DNA]</scope>
</reference>
<dbReference type="Pfam" id="PF01535">
    <property type="entry name" value="PPR"/>
    <property type="match status" value="1"/>
</dbReference>
<keyword evidence="4" id="KW-1185">Reference proteome</keyword>
<dbReference type="InterPro" id="IPR011990">
    <property type="entry name" value="TPR-like_helical_dom_sf"/>
</dbReference>
<dbReference type="PANTHER" id="PTHR47926">
    <property type="entry name" value="PENTATRICOPEPTIDE REPEAT-CONTAINING PROTEIN"/>
    <property type="match status" value="1"/>
</dbReference>
<dbReference type="GO" id="GO:0003723">
    <property type="term" value="F:RNA binding"/>
    <property type="evidence" value="ECO:0007669"/>
    <property type="project" value="InterPro"/>
</dbReference>
<evidence type="ECO:0000256" key="1">
    <source>
        <dbReference type="ARBA" id="ARBA00022737"/>
    </source>
</evidence>
<dbReference type="PROSITE" id="PS51375">
    <property type="entry name" value="PPR"/>
    <property type="match status" value="1"/>
</dbReference>
<dbReference type="Gramene" id="ERM99083">
    <property type="protein sequence ID" value="ERM99083"/>
    <property type="gene ID" value="AMTR_s00101p00112120"/>
</dbReference>
<dbReference type="NCBIfam" id="TIGR00756">
    <property type="entry name" value="PPR"/>
    <property type="match status" value="1"/>
</dbReference>
<evidence type="ECO:0000313" key="4">
    <source>
        <dbReference type="Proteomes" id="UP000017836"/>
    </source>
</evidence>
<proteinExistence type="predicted"/>
<dbReference type="AlphaFoldDB" id="W1NUU4"/>
<dbReference type="Proteomes" id="UP000017836">
    <property type="component" value="Unassembled WGS sequence"/>
</dbReference>
<dbReference type="GO" id="GO:0009451">
    <property type="term" value="P:RNA modification"/>
    <property type="evidence" value="ECO:0007669"/>
    <property type="project" value="InterPro"/>
</dbReference>
<keyword evidence="1" id="KW-0677">Repeat</keyword>
<sequence>MLSLTTRLRPTRKPQSVLHFKHHLCFYCTITHCSALVSKYFSLLNSSPNLQILQQIHAKLLKTSVYNDVILNSKLIIMYSKHKSLFPNAYNLFLHMPERNIYSWNIIIGELSRSGYPLKAIETFKNMRKSRMEPDLYTLPLVLRACATLGQFKPGQKLHCYCEKVGSSRNVFVASALVFFYAKFGEIDAACQVFDEMTQRDHILARP</sequence>
<evidence type="ECO:0008006" key="5">
    <source>
        <dbReference type="Google" id="ProtNLM"/>
    </source>
</evidence>
<organism evidence="3 4">
    <name type="scientific">Amborella trichopoda</name>
    <dbReference type="NCBI Taxonomy" id="13333"/>
    <lineage>
        <taxon>Eukaryota</taxon>
        <taxon>Viridiplantae</taxon>
        <taxon>Streptophyta</taxon>
        <taxon>Embryophyta</taxon>
        <taxon>Tracheophyta</taxon>
        <taxon>Spermatophyta</taxon>
        <taxon>Magnoliopsida</taxon>
        <taxon>Amborellales</taxon>
        <taxon>Amborellaceae</taxon>
        <taxon>Amborella</taxon>
    </lineage>
</organism>
<dbReference type="HOGENOM" id="CLU_1327953_0_0_1"/>
<gene>
    <name evidence="3" type="ORF">AMTR_s00101p00112120</name>
</gene>
<dbReference type="eggNOG" id="KOG4197">
    <property type="taxonomic scope" value="Eukaryota"/>
</dbReference>
<evidence type="ECO:0000313" key="3">
    <source>
        <dbReference type="EMBL" id="ERM99083.1"/>
    </source>
</evidence>
<dbReference type="InterPro" id="IPR046960">
    <property type="entry name" value="PPR_At4g14850-like_plant"/>
</dbReference>
<dbReference type="EMBL" id="KI395058">
    <property type="protein sequence ID" value="ERM99083.1"/>
    <property type="molecule type" value="Genomic_DNA"/>
</dbReference>
<feature type="repeat" description="PPR" evidence="2">
    <location>
        <begin position="100"/>
        <end position="134"/>
    </location>
</feature>
<evidence type="ECO:0000256" key="2">
    <source>
        <dbReference type="PROSITE-ProRule" id="PRU00708"/>
    </source>
</evidence>
<accession>W1NUU4</accession>
<dbReference type="Pfam" id="PF13041">
    <property type="entry name" value="PPR_2"/>
    <property type="match status" value="1"/>
</dbReference>